<dbReference type="OrthoDB" id="267397at2759"/>
<dbReference type="FunFam" id="1.10.8.10:FF:000024">
    <property type="entry name" value="Ubiquitin domain-containing protein DSK2"/>
    <property type="match status" value="1"/>
</dbReference>
<dbReference type="PRINTS" id="PR00348">
    <property type="entry name" value="UBIQUITIN"/>
</dbReference>
<gene>
    <name evidence="4" type="ORF">CANCADRAFT_12539</name>
</gene>
<dbReference type="InterPro" id="IPR009060">
    <property type="entry name" value="UBA-like_sf"/>
</dbReference>
<evidence type="ECO:0000259" key="2">
    <source>
        <dbReference type="PROSITE" id="PS50030"/>
    </source>
</evidence>
<dbReference type="Gene3D" id="3.10.20.90">
    <property type="entry name" value="Phosphatidylinositol 3-kinase Catalytic Subunit, Chain A, domain 1"/>
    <property type="match status" value="1"/>
</dbReference>
<dbReference type="InterPro" id="IPR029071">
    <property type="entry name" value="Ubiquitin-like_domsf"/>
</dbReference>
<dbReference type="PANTHER" id="PTHR10677">
    <property type="entry name" value="UBIQUILIN"/>
    <property type="match status" value="1"/>
</dbReference>
<dbReference type="Pfam" id="PF00627">
    <property type="entry name" value="UBA"/>
    <property type="match status" value="1"/>
</dbReference>
<dbReference type="GO" id="GO:0006511">
    <property type="term" value="P:ubiquitin-dependent protein catabolic process"/>
    <property type="evidence" value="ECO:0007669"/>
    <property type="project" value="TreeGrafter"/>
</dbReference>
<dbReference type="InterPro" id="IPR015940">
    <property type="entry name" value="UBA"/>
</dbReference>
<dbReference type="PROSITE" id="PS00299">
    <property type="entry name" value="UBIQUITIN_1"/>
    <property type="match status" value="1"/>
</dbReference>
<dbReference type="InterPro" id="IPR019954">
    <property type="entry name" value="Ubiquitin_CS"/>
</dbReference>
<feature type="region of interest" description="Disordered" evidence="1">
    <location>
        <begin position="222"/>
        <end position="255"/>
    </location>
</feature>
<sequence length="330" mass="34792">RSSGDQKHTLTVPASTAVLTLKEQLESVFDIPPNQQRLIYSGRVLKDEEPLSTYKVKSGHIVHLVKSAILSNATSNTSRSSSTPVPPVNMAAGQGVDNPLADLTGARYAGLANLPPASMFGPDGGMNNIDQDSLMSLLDDPASMQLVQSYMQDDRVINSLINSPMFRQQLGPSADHFANILRNPEARRLMFSPEVLRQSSEISRAMQSGNFPNPFAALSGAGGAAGAAGTAGTTGTGGNTDGSDSGNTNAGNTNPFASLLNPDLLSLLGTPGLAGAGTAAQPDNRPPEERYEDQLRQLNELGFYDFDKNVRALRRSGGNVQGAIEALLDN</sequence>
<dbReference type="Pfam" id="PF00240">
    <property type="entry name" value="ubiquitin"/>
    <property type="match status" value="1"/>
</dbReference>
<protein>
    <recommendedName>
        <fullName evidence="6">Ubiquitin-like domain-containing protein</fullName>
    </recommendedName>
</protein>
<dbReference type="AlphaFoldDB" id="A0A1E4TKJ1"/>
<feature type="domain" description="Ubiquitin-like" evidence="3">
    <location>
        <begin position="1"/>
        <end position="65"/>
    </location>
</feature>
<feature type="non-terminal residue" evidence="4">
    <location>
        <position position="1"/>
    </location>
</feature>
<name>A0A1E4TKJ1_9ASCO</name>
<dbReference type="Gene3D" id="1.10.8.10">
    <property type="entry name" value="DNA helicase RuvA subunit, C-terminal domain"/>
    <property type="match status" value="1"/>
</dbReference>
<dbReference type="SMART" id="SM00165">
    <property type="entry name" value="UBA"/>
    <property type="match status" value="1"/>
</dbReference>
<dbReference type="InterPro" id="IPR019956">
    <property type="entry name" value="Ubiquitin_dom"/>
</dbReference>
<evidence type="ECO:0000313" key="4">
    <source>
        <dbReference type="EMBL" id="ODV92263.1"/>
    </source>
</evidence>
<dbReference type="InterPro" id="IPR015496">
    <property type="entry name" value="Ubiquilin"/>
</dbReference>
<dbReference type="PANTHER" id="PTHR10677:SF3">
    <property type="entry name" value="FI07626P-RELATED"/>
    <property type="match status" value="1"/>
</dbReference>
<evidence type="ECO:0000256" key="1">
    <source>
        <dbReference type="SAM" id="MobiDB-lite"/>
    </source>
</evidence>
<dbReference type="SMART" id="SM00213">
    <property type="entry name" value="UBQ"/>
    <property type="match status" value="1"/>
</dbReference>
<feature type="non-terminal residue" evidence="4">
    <location>
        <position position="330"/>
    </location>
</feature>
<dbReference type="CDD" id="cd16106">
    <property type="entry name" value="Ubl_Dsk2p_like"/>
    <property type="match status" value="1"/>
</dbReference>
<accession>A0A1E4TKJ1</accession>
<evidence type="ECO:0008006" key="6">
    <source>
        <dbReference type="Google" id="ProtNLM"/>
    </source>
</evidence>
<dbReference type="InterPro" id="IPR000626">
    <property type="entry name" value="Ubiquitin-like_dom"/>
</dbReference>
<dbReference type="EMBL" id="KV453841">
    <property type="protein sequence ID" value="ODV92263.1"/>
    <property type="molecule type" value="Genomic_DNA"/>
</dbReference>
<feature type="domain" description="UBA" evidence="2">
    <location>
        <begin position="286"/>
        <end position="330"/>
    </location>
</feature>
<dbReference type="Proteomes" id="UP000095023">
    <property type="component" value="Unassembled WGS sequence"/>
</dbReference>
<dbReference type="PROSITE" id="PS50030">
    <property type="entry name" value="UBA"/>
    <property type="match status" value="1"/>
</dbReference>
<organism evidence="4 5">
    <name type="scientific">Tortispora caseinolytica NRRL Y-17796</name>
    <dbReference type="NCBI Taxonomy" id="767744"/>
    <lineage>
        <taxon>Eukaryota</taxon>
        <taxon>Fungi</taxon>
        <taxon>Dikarya</taxon>
        <taxon>Ascomycota</taxon>
        <taxon>Saccharomycotina</taxon>
        <taxon>Trigonopsidomycetes</taxon>
        <taxon>Trigonopsidales</taxon>
        <taxon>Trigonopsidaceae</taxon>
        <taxon>Tortispora</taxon>
    </lineage>
</organism>
<keyword evidence="5" id="KW-1185">Reference proteome</keyword>
<dbReference type="GO" id="GO:0031593">
    <property type="term" value="F:polyubiquitin modification-dependent protein binding"/>
    <property type="evidence" value="ECO:0007669"/>
    <property type="project" value="EnsemblFungi"/>
</dbReference>
<dbReference type="PROSITE" id="PS50053">
    <property type="entry name" value="UBIQUITIN_2"/>
    <property type="match status" value="1"/>
</dbReference>
<proteinExistence type="predicted"/>
<evidence type="ECO:0000313" key="5">
    <source>
        <dbReference type="Proteomes" id="UP000095023"/>
    </source>
</evidence>
<dbReference type="GO" id="GO:0005829">
    <property type="term" value="C:cytosol"/>
    <property type="evidence" value="ECO:0007669"/>
    <property type="project" value="TreeGrafter"/>
</dbReference>
<dbReference type="CDD" id="cd14324">
    <property type="entry name" value="UBA_Dsk2p_like"/>
    <property type="match status" value="1"/>
</dbReference>
<dbReference type="SUPFAM" id="SSF54236">
    <property type="entry name" value="Ubiquitin-like"/>
    <property type="match status" value="1"/>
</dbReference>
<dbReference type="SUPFAM" id="SSF46934">
    <property type="entry name" value="UBA-like"/>
    <property type="match status" value="1"/>
</dbReference>
<reference evidence="5" key="1">
    <citation type="submission" date="2016-02" db="EMBL/GenBank/DDBJ databases">
        <title>Comparative genomics of biotechnologically important yeasts.</title>
        <authorList>
            <consortium name="DOE Joint Genome Institute"/>
            <person name="Riley R."/>
            <person name="Haridas S."/>
            <person name="Wolfe K.H."/>
            <person name="Lopes M.R."/>
            <person name="Hittinger C.T."/>
            <person name="Goker M."/>
            <person name="Salamov A."/>
            <person name="Wisecaver J."/>
            <person name="Long T.M."/>
            <person name="Aerts A.L."/>
            <person name="Barry K."/>
            <person name="Choi C."/>
            <person name="Clum A."/>
            <person name="Coughlan A.Y."/>
            <person name="Deshpande S."/>
            <person name="Douglass A.P."/>
            <person name="Hanson S.J."/>
            <person name="Klenk H.-P."/>
            <person name="Labutti K."/>
            <person name="Lapidus A."/>
            <person name="Lindquist E."/>
            <person name="Lipzen A."/>
            <person name="Meier-Kolthoff J.P."/>
            <person name="Ohm R.A."/>
            <person name="Otillar R.P."/>
            <person name="Pangilinan J."/>
            <person name="Peng Y."/>
            <person name="Rokas A."/>
            <person name="Rosa C.A."/>
            <person name="Scheuner C."/>
            <person name="Sibirny A.A."/>
            <person name="Slot J.C."/>
            <person name="Stielow J.B."/>
            <person name="Sun H."/>
            <person name="Kurtzman C.P."/>
            <person name="Blackwell M."/>
            <person name="Jeffries T.W."/>
            <person name="Grigoriev I.V."/>
        </authorList>
    </citation>
    <scope>NUCLEOTIDE SEQUENCE [LARGE SCALE GENOMIC DNA]</scope>
    <source>
        <strain evidence="5">NRRL Y-17796</strain>
    </source>
</reference>
<evidence type="ECO:0000259" key="3">
    <source>
        <dbReference type="PROSITE" id="PS50053"/>
    </source>
</evidence>